<keyword evidence="3" id="KW-1185">Reference proteome</keyword>
<protein>
    <submittedName>
        <fullName evidence="2">Uncharacterized protein</fullName>
    </submittedName>
</protein>
<gene>
    <name evidence="2" type="ORF">TCM_004537</name>
</gene>
<dbReference type="HOGENOM" id="CLU_2780949_0_0_1"/>
<accession>A0A061DR90</accession>
<keyword evidence="1" id="KW-1133">Transmembrane helix</keyword>
<keyword evidence="1" id="KW-0812">Transmembrane</keyword>
<sequence length="69" mass="8365">MKKLFWILYSFPSVIFVQIIFLDQISNARFDNKYGQYFLPRIAVWNQEKIDGWLTCIKDFKNLKNVQVM</sequence>
<evidence type="ECO:0000313" key="2">
    <source>
        <dbReference type="EMBL" id="EOX94942.1"/>
    </source>
</evidence>
<proteinExistence type="predicted"/>
<dbReference type="AlphaFoldDB" id="A0A061DR90"/>
<evidence type="ECO:0000256" key="1">
    <source>
        <dbReference type="SAM" id="Phobius"/>
    </source>
</evidence>
<reference evidence="2 3" key="1">
    <citation type="journal article" date="2013" name="Genome Biol.">
        <title>The genome sequence of the most widely cultivated cacao type and its use to identify candidate genes regulating pod color.</title>
        <authorList>
            <person name="Motamayor J.C."/>
            <person name="Mockaitis K."/>
            <person name="Schmutz J."/>
            <person name="Haiminen N."/>
            <person name="Iii D.L."/>
            <person name="Cornejo O."/>
            <person name="Findley S.D."/>
            <person name="Zheng P."/>
            <person name="Utro F."/>
            <person name="Royaert S."/>
            <person name="Saski C."/>
            <person name="Jenkins J."/>
            <person name="Podicheti R."/>
            <person name="Zhao M."/>
            <person name="Scheffler B.E."/>
            <person name="Stack J.C."/>
            <person name="Feltus F.A."/>
            <person name="Mustiga G.M."/>
            <person name="Amores F."/>
            <person name="Phillips W."/>
            <person name="Marelli J.P."/>
            <person name="May G.D."/>
            <person name="Shapiro H."/>
            <person name="Ma J."/>
            <person name="Bustamante C.D."/>
            <person name="Schnell R.J."/>
            <person name="Main D."/>
            <person name="Gilbert D."/>
            <person name="Parida L."/>
            <person name="Kuhn D.N."/>
        </authorList>
    </citation>
    <scope>NUCLEOTIDE SEQUENCE [LARGE SCALE GENOMIC DNA]</scope>
    <source>
        <strain evidence="3">cv. Matina 1-6</strain>
    </source>
</reference>
<name>A0A061DR90_THECC</name>
<evidence type="ECO:0000313" key="3">
    <source>
        <dbReference type="Proteomes" id="UP000026915"/>
    </source>
</evidence>
<organism evidence="2 3">
    <name type="scientific">Theobroma cacao</name>
    <name type="common">Cacao</name>
    <name type="synonym">Cocoa</name>
    <dbReference type="NCBI Taxonomy" id="3641"/>
    <lineage>
        <taxon>Eukaryota</taxon>
        <taxon>Viridiplantae</taxon>
        <taxon>Streptophyta</taxon>
        <taxon>Embryophyta</taxon>
        <taxon>Tracheophyta</taxon>
        <taxon>Spermatophyta</taxon>
        <taxon>Magnoliopsida</taxon>
        <taxon>eudicotyledons</taxon>
        <taxon>Gunneridae</taxon>
        <taxon>Pentapetalae</taxon>
        <taxon>rosids</taxon>
        <taxon>malvids</taxon>
        <taxon>Malvales</taxon>
        <taxon>Malvaceae</taxon>
        <taxon>Byttnerioideae</taxon>
        <taxon>Theobroma</taxon>
    </lineage>
</organism>
<keyword evidence="1" id="KW-0472">Membrane</keyword>
<dbReference type="Gramene" id="EOX94942">
    <property type="protein sequence ID" value="EOX94942"/>
    <property type="gene ID" value="TCM_004537"/>
</dbReference>
<feature type="transmembrane region" description="Helical" evidence="1">
    <location>
        <begin position="6"/>
        <end position="25"/>
    </location>
</feature>
<dbReference type="EMBL" id="CM001879">
    <property type="protein sequence ID" value="EOX94942.1"/>
    <property type="molecule type" value="Genomic_DNA"/>
</dbReference>
<dbReference type="InParanoid" id="A0A061DR90"/>
<dbReference type="Proteomes" id="UP000026915">
    <property type="component" value="Chromosome 1"/>
</dbReference>